<evidence type="ECO:0000313" key="2">
    <source>
        <dbReference type="EMBL" id="KAG2330138.1"/>
    </source>
</evidence>
<evidence type="ECO:0000256" key="1">
    <source>
        <dbReference type="SAM" id="MobiDB-lite"/>
    </source>
</evidence>
<dbReference type="Proteomes" id="UP000886595">
    <property type="component" value="Unassembled WGS sequence"/>
</dbReference>
<feature type="compositionally biased region" description="Low complexity" evidence="1">
    <location>
        <begin position="49"/>
        <end position="59"/>
    </location>
</feature>
<dbReference type="AlphaFoldDB" id="A0A8X7WFU6"/>
<organism evidence="2 3">
    <name type="scientific">Brassica carinata</name>
    <name type="common">Ethiopian mustard</name>
    <name type="synonym">Abyssinian cabbage</name>
    <dbReference type="NCBI Taxonomy" id="52824"/>
    <lineage>
        <taxon>Eukaryota</taxon>
        <taxon>Viridiplantae</taxon>
        <taxon>Streptophyta</taxon>
        <taxon>Embryophyta</taxon>
        <taxon>Tracheophyta</taxon>
        <taxon>Spermatophyta</taxon>
        <taxon>Magnoliopsida</taxon>
        <taxon>eudicotyledons</taxon>
        <taxon>Gunneridae</taxon>
        <taxon>Pentapetalae</taxon>
        <taxon>rosids</taxon>
        <taxon>malvids</taxon>
        <taxon>Brassicales</taxon>
        <taxon>Brassicaceae</taxon>
        <taxon>Brassiceae</taxon>
        <taxon>Brassica</taxon>
    </lineage>
</organism>
<feature type="region of interest" description="Disordered" evidence="1">
    <location>
        <begin position="1"/>
        <end position="59"/>
    </location>
</feature>
<dbReference type="OrthoDB" id="1109756at2759"/>
<keyword evidence="3" id="KW-1185">Reference proteome</keyword>
<proteinExistence type="predicted"/>
<accession>A0A8X7WFU6</accession>
<sequence length="230" mass="25594">MVKKAKKAKGKGSTKSKTGQSVRARNPIVEEVSDPIPVPEPTVHSLSVSDGSESEGQSASSQGIKHMMYLLKGEPKPATCFAGFSIPLEILGFECIPSLAKEFRDPVPDCLDECPKMCKSRFKKTSMRGYPLEDIYAALGETKVIDSMLLPSVNEEIMLARIIDVEEEYEREGSQSWNYWLNVKGKTIWWKEMYELYIAARKFSKKRNKGKGKEAEASSSSADLESTLKG</sequence>
<name>A0A8X7WFU6_BRACI</name>
<dbReference type="EMBL" id="JAAMPC010000001">
    <property type="protein sequence ID" value="KAG2330138.1"/>
    <property type="molecule type" value="Genomic_DNA"/>
</dbReference>
<comment type="caution">
    <text evidence="2">The sequence shown here is derived from an EMBL/GenBank/DDBJ whole genome shotgun (WGS) entry which is preliminary data.</text>
</comment>
<evidence type="ECO:0008006" key="4">
    <source>
        <dbReference type="Google" id="ProtNLM"/>
    </source>
</evidence>
<reference evidence="2 3" key="1">
    <citation type="submission" date="2020-02" db="EMBL/GenBank/DDBJ databases">
        <authorList>
            <person name="Ma Q."/>
            <person name="Huang Y."/>
            <person name="Song X."/>
            <person name="Pei D."/>
        </authorList>
    </citation>
    <scope>NUCLEOTIDE SEQUENCE [LARGE SCALE GENOMIC DNA]</scope>
    <source>
        <strain evidence="2">Sxm20200214</strain>
        <tissue evidence="2">Leaf</tissue>
    </source>
</reference>
<gene>
    <name evidence="2" type="ORF">Bca52824_001318</name>
</gene>
<protein>
    <recommendedName>
        <fullName evidence="4">DUF287 domain-containing protein</fullName>
    </recommendedName>
</protein>
<feature type="region of interest" description="Disordered" evidence="1">
    <location>
        <begin position="205"/>
        <end position="230"/>
    </location>
</feature>
<evidence type="ECO:0000313" key="3">
    <source>
        <dbReference type="Proteomes" id="UP000886595"/>
    </source>
</evidence>
<feature type="compositionally biased region" description="Basic residues" evidence="1">
    <location>
        <begin position="1"/>
        <end position="14"/>
    </location>
</feature>